<accession>A0A238KRN5</accession>
<feature type="domain" description="Glycosyl transferase family 25" evidence="1">
    <location>
        <begin position="7"/>
        <end position="123"/>
    </location>
</feature>
<evidence type="ECO:0000313" key="2">
    <source>
        <dbReference type="EMBL" id="SMX45261.1"/>
    </source>
</evidence>
<name>A0A238KRN5_9RHOB</name>
<dbReference type="RefSeq" id="WP_254444247.1">
    <property type="nucleotide sequence ID" value="NZ_JBHTJJ010000006.1"/>
</dbReference>
<evidence type="ECO:0000259" key="1">
    <source>
        <dbReference type="Pfam" id="PF01755"/>
    </source>
</evidence>
<gene>
    <name evidence="2" type="ORF">RUA8715_02647</name>
</gene>
<dbReference type="CDD" id="cd06532">
    <property type="entry name" value="Glyco_transf_25"/>
    <property type="match status" value="1"/>
</dbReference>
<reference evidence="3" key="1">
    <citation type="submission" date="2017-05" db="EMBL/GenBank/DDBJ databases">
        <authorList>
            <person name="Rodrigo-Torres L."/>
            <person name="Arahal R. D."/>
            <person name="Lucena T."/>
        </authorList>
    </citation>
    <scope>NUCLEOTIDE SEQUENCE [LARGE SCALE GENOMIC DNA]</scope>
    <source>
        <strain evidence="3">CECT 8715</strain>
    </source>
</reference>
<proteinExistence type="predicted"/>
<keyword evidence="3" id="KW-1185">Reference proteome</keyword>
<dbReference type="Proteomes" id="UP000202485">
    <property type="component" value="Unassembled WGS sequence"/>
</dbReference>
<organism evidence="2 3">
    <name type="scientific">Ruegeria arenilitoris</name>
    <dbReference type="NCBI Taxonomy" id="1173585"/>
    <lineage>
        <taxon>Bacteria</taxon>
        <taxon>Pseudomonadati</taxon>
        <taxon>Pseudomonadota</taxon>
        <taxon>Alphaproteobacteria</taxon>
        <taxon>Rhodobacterales</taxon>
        <taxon>Roseobacteraceae</taxon>
        <taxon>Ruegeria</taxon>
    </lineage>
</organism>
<dbReference type="InterPro" id="IPR002654">
    <property type="entry name" value="Glyco_trans_25"/>
</dbReference>
<sequence>MHDTMRSFIIHMSSSTARRPNAEQLCADLPSAELIEAVNGRDPAQIAGVTLHPGNLHRPHYPFALRPAEIGVFESHRRIWRKMVDEGIDLAITAEDDLRIDPDRMNAALDLLRPIATPDHYIRIPVKQRETAAQTLAERDGLRLILPKVIGLQCVCQVVGRKAAERLLAATDHIDRPVDTFLQMHWITSQPVHALLGSGNQEVASEIGGSTIQTKPPLTDKLTREFKRAAYRAQLHLHPQRPA</sequence>
<keyword evidence="2" id="KW-0808">Transferase</keyword>
<evidence type="ECO:0000313" key="3">
    <source>
        <dbReference type="Proteomes" id="UP000202485"/>
    </source>
</evidence>
<dbReference type="EMBL" id="FXYG01000003">
    <property type="protein sequence ID" value="SMX45261.1"/>
    <property type="molecule type" value="Genomic_DNA"/>
</dbReference>
<dbReference type="Pfam" id="PF01755">
    <property type="entry name" value="Glyco_transf_25"/>
    <property type="match status" value="1"/>
</dbReference>
<dbReference type="GO" id="GO:0016740">
    <property type="term" value="F:transferase activity"/>
    <property type="evidence" value="ECO:0007669"/>
    <property type="project" value="UniProtKB-KW"/>
</dbReference>
<dbReference type="AlphaFoldDB" id="A0A238KRN5"/>
<protein>
    <submittedName>
        <fullName evidence="2">Glycosyltransferase family 25 (LPS biosynthesis protein)</fullName>
    </submittedName>
</protein>